<name>A0A1D2JPR1_PARBR</name>
<sequence>MNSRTQEWKYLLTSQPPAALPQPSGSTFACGIKEACQSKISTFFPASSMEIQWQSKSQIPQIALEDLSRGGLKSTAQNLEAGFVEVAEPQLIQAGISAKE</sequence>
<dbReference type="VEuPathDB" id="FungiDB:PADG_11437"/>
<evidence type="ECO:0000313" key="1">
    <source>
        <dbReference type="EMBL" id="ODH45206.1"/>
    </source>
</evidence>
<dbReference type="PROSITE" id="PS51257">
    <property type="entry name" value="PROKAR_LIPOPROTEIN"/>
    <property type="match status" value="1"/>
</dbReference>
<accession>A0A1D2JPR1</accession>
<proteinExistence type="predicted"/>
<evidence type="ECO:0000313" key="2">
    <source>
        <dbReference type="Proteomes" id="UP000242814"/>
    </source>
</evidence>
<gene>
    <name evidence="1" type="ORF">ACO22_00319</name>
</gene>
<organism evidence="1 2">
    <name type="scientific">Paracoccidioides brasiliensis</name>
    <dbReference type="NCBI Taxonomy" id="121759"/>
    <lineage>
        <taxon>Eukaryota</taxon>
        <taxon>Fungi</taxon>
        <taxon>Dikarya</taxon>
        <taxon>Ascomycota</taxon>
        <taxon>Pezizomycotina</taxon>
        <taxon>Eurotiomycetes</taxon>
        <taxon>Eurotiomycetidae</taxon>
        <taxon>Onygenales</taxon>
        <taxon>Ajellomycetaceae</taxon>
        <taxon>Paracoccidioides</taxon>
    </lineage>
</organism>
<dbReference type="AlphaFoldDB" id="A0A1D2JPR1"/>
<reference evidence="1 2" key="1">
    <citation type="submission" date="2016-06" db="EMBL/GenBank/DDBJ databases">
        <authorList>
            <person name="Kjaerup R.B."/>
            <person name="Dalgaard T.S."/>
            <person name="Juul-Madsen H.R."/>
        </authorList>
    </citation>
    <scope>NUCLEOTIDE SEQUENCE [LARGE SCALE GENOMIC DNA]</scope>
    <source>
        <strain evidence="1 2">Pb300</strain>
    </source>
</reference>
<dbReference type="EMBL" id="LZYO01000005">
    <property type="protein sequence ID" value="ODH45206.1"/>
    <property type="molecule type" value="Genomic_DNA"/>
</dbReference>
<protein>
    <submittedName>
        <fullName evidence="1">Uncharacterized protein</fullName>
    </submittedName>
</protein>
<dbReference type="Proteomes" id="UP000242814">
    <property type="component" value="Unassembled WGS sequence"/>
</dbReference>
<comment type="caution">
    <text evidence="1">The sequence shown here is derived from an EMBL/GenBank/DDBJ whole genome shotgun (WGS) entry which is preliminary data.</text>
</comment>